<protein>
    <recommendedName>
        <fullName evidence="3">Serine protease</fullName>
    </recommendedName>
</protein>
<dbReference type="KEGG" id="bgm:CAL15_13275"/>
<keyword evidence="2" id="KW-1185">Reference proteome</keyword>
<dbReference type="STRING" id="463040.CAL15_13275"/>
<dbReference type="Gene3D" id="2.40.10.120">
    <property type="match status" value="1"/>
</dbReference>
<proteinExistence type="predicted"/>
<evidence type="ECO:0000313" key="1">
    <source>
        <dbReference type="EMBL" id="ARP95270.1"/>
    </source>
</evidence>
<evidence type="ECO:0008006" key="3">
    <source>
        <dbReference type="Google" id="ProtNLM"/>
    </source>
</evidence>
<name>A0A1W6ZDP8_9BORD</name>
<dbReference type="InterPro" id="IPR009003">
    <property type="entry name" value="Peptidase_S1_PA"/>
</dbReference>
<dbReference type="AlphaFoldDB" id="A0A1W6ZDP8"/>
<reference evidence="1 2" key="1">
    <citation type="submission" date="2017-05" db="EMBL/GenBank/DDBJ databases">
        <title>Complete and WGS of Bordetella genogroups.</title>
        <authorList>
            <person name="Spilker T."/>
            <person name="LiPuma J."/>
        </authorList>
    </citation>
    <scope>NUCLEOTIDE SEQUENCE [LARGE SCALE GENOMIC DNA]</scope>
    <source>
        <strain evidence="1 2">AU7206</strain>
    </source>
</reference>
<evidence type="ECO:0000313" key="2">
    <source>
        <dbReference type="Proteomes" id="UP000194161"/>
    </source>
</evidence>
<dbReference type="SUPFAM" id="SSF50494">
    <property type="entry name" value="Trypsin-like serine proteases"/>
    <property type="match status" value="1"/>
</dbReference>
<dbReference type="Pfam" id="PF13365">
    <property type="entry name" value="Trypsin_2"/>
    <property type="match status" value="1"/>
</dbReference>
<sequence>MAHPYSFQPIVADVHKNMHMATAVRNSPIRRPGFMATALAALLAMGFAARATPVIGSLEAHATGVFINAAGDVLTAHHAVADCGTIFVVKDGRVVRATQGPSDAGLDLAVLKTTLKPYLAATFVAGPEIKAGRQAVFAEGYNVLQRMPDRARTLFNAFAEPGNPVSEDLSLISSVRPGASGSPVLGAAGLMLGVVVERFSLDGRPSGRVALSAAQASGATGATRVKAVSATHVKSFLRREGVAFTESDQPQLGPMQAQAPRAATLSVGVICG</sequence>
<organism evidence="1 2">
    <name type="scientific">Bordetella genomosp. 13</name>
    <dbReference type="NCBI Taxonomy" id="463040"/>
    <lineage>
        <taxon>Bacteria</taxon>
        <taxon>Pseudomonadati</taxon>
        <taxon>Pseudomonadota</taxon>
        <taxon>Betaproteobacteria</taxon>
        <taxon>Burkholderiales</taxon>
        <taxon>Alcaligenaceae</taxon>
        <taxon>Bordetella</taxon>
    </lineage>
</organism>
<gene>
    <name evidence="1" type="ORF">CAL15_13275</name>
</gene>
<dbReference type="Proteomes" id="UP000194161">
    <property type="component" value="Chromosome"/>
</dbReference>
<dbReference type="EMBL" id="CP021111">
    <property type="protein sequence ID" value="ARP95270.1"/>
    <property type="molecule type" value="Genomic_DNA"/>
</dbReference>
<accession>A0A1W6ZDP8</accession>